<dbReference type="Pfam" id="PF13377">
    <property type="entry name" value="Peripla_BP_3"/>
    <property type="match status" value="1"/>
</dbReference>
<dbReference type="EMBL" id="CADCTP010000449">
    <property type="protein sequence ID" value="CAA9293519.1"/>
    <property type="molecule type" value="Genomic_DNA"/>
</dbReference>
<dbReference type="SMART" id="SM00354">
    <property type="entry name" value="HTH_LACI"/>
    <property type="match status" value="1"/>
</dbReference>
<dbReference type="InterPro" id="IPR046335">
    <property type="entry name" value="LacI/GalR-like_sensor"/>
</dbReference>
<keyword evidence="1" id="KW-0805">Transcription regulation</keyword>
<dbReference type="Gene3D" id="1.10.260.40">
    <property type="entry name" value="lambda repressor-like DNA-binding domains"/>
    <property type="match status" value="1"/>
</dbReference>
<dbReference type="PROSITE" id="PS50932">
    <property type="entry name" value="HTH_LACI_2"/>
    <property type="match status" value="1"/>
</dbReference>
<proteinExistence type="predicted"/>
<evidence type="ECO:0000313" key="5">
    <source>
        <dbReference type="EMBL" id="CAA9293519.1"/>
    </source>
</evidence>
<name>A0A6J4K1M1_9ACTN</name>
<dbReference type="PANTHER" id="PTHR30146:SF109">
    <property type="entry name" value="HTH-TYPE TRANSCRIPTIONAL REGULATOR GALS"/>
    <property type="match status" value="1"/>
</dbReference>
<keyword evidence="3" id="KW-0804">Transcription</keyword>
<dbReference type="Pfam" id="PF00356">
    <property type="entry name" value="LacI"/>
    <property type="match status" value="1"/>
</dbReference>
<dbReference type="InterPro" id="IPR010982">
    <property type="entry name" value="Lambda_DNA-bd_dom_sf"/>
</dbReference>
<evidence type="ECO:0000259" key="4">
    <source>
        <dbReference type="PROSITE" id="PS50932"/>
    </source>
</evidence>
<reference evidence="5" key="1">
    <citation type="submission" date="2020-02" db="EMBL/GenBank/DDBJ databases">
        <authorList>
            <person name="Meier V. D."/>
        </authorList>
    </citation>
    <scope>NUCLEOTIDE SEQUENCE</scope>
    <source>
        <strain evidence="5">AVDCRST_MAG41</strain>
    </source>
</reference>
<gene>
    <name evidence="5" type="ORF">AVDCRST_MAG41-4636</name>
</gene>
<evidence type="ECO:0000256" key="1">
    <source>
        <dbReference type="ARBA" id="ARBA00023015"/>
    </source>
</evidence>
<dbReference type="Gene3D" id="3.40.50.2300">
    <property type="match status" value="2"/>
</dbReference>
<dbReference type="AlphaFoldDB" id="A0A6J4K1M1"/>
<organism evidence="5">
    <name type="scientific">uncultured Mycobacteriales bacterium</name>
    <dbReference type="NCBI Taxonomy" id="581187"/>
    <lineage>
        <taxon>Bacteria</taxon>
        <taxon>Bacillati</taxon>
        <taxon>Actinomycetota</taxon>
        <taxon>Actinomycetes</taxon>
        <taxon>Mycobacteriales</taxon>
        <taxon>environmental samples</taxon>
    </lineage>
</organism>
<keyword evidence="2" id="KW-0238">DNA-binding</keyword>
<dbReference type="SUPFAM" id="SSF53822">
    <property type="entry name" value="Periplasmic binding protein-like I"/>
    <property type="match status" value="1"/>
</dbReference>
<dbReference type="GO" id="GO:0003700">
    <property type="term" value="F:DNA-binding transcription factor activity"/>
    <property type="evidence" value="ECO:0007669"/>
    <property type="project" value="TreeGrafter"/>
</dbReference>
<dbReference type="SUPFAM" id="SSF47413">
    <property type="entry name" value="lambda repressor-like DNA-binding domains"/>
    <property type="match status" value="1"/>
</dbReference>
<dbReference type="PANTHER" id="PTHR30146">
    <property type="entry name" value="LACI-RELATED TRANSCRIPTIONAL REPRESSOR"/>
    <property type="match status" value="1"/>
</dbReference>
<evidence type="ECO:0000256" key="3">
    <source>
        <dbReference type="ARBA" id="ARBA00023163"/>
    </source>
</evidence>
<feature type="domain" description="HTH lacI-type" evidence="4">
    <location>
        <begin position="10"/>
        <end position="64"/>
    </location>
</feature>
<dbReference type="GO" id="GO:0000976">
    <property type="term" value="F:transcription cis-regulatory region binding"/>
    <property type="evidence" value="ECO:0007669"/>
    <property type="project" value="TreeGrafter"/>
</dbReference>
<evidence type="ECO:0000256" key="2">
    <source>
        <dbReference type="ARBA" id="ARBA00023125"/>
    </source>
</evidence>
<protein>
    <submittedName>
        <fullName evidence="5">Transcriptional regulator, LacI family</fullName>
    </submittedName>
</protein>
<sequence>MVAQLQPGRPTLEAVAALAGVSRGTVSRVINDSPQVSPRAREAVRKAIDELGFVPNRAARTLVTQRTDSVALVVSESEERFFAEPYFAAIVRGISAGLTGSGMQLLLAVAQSPTEREQLENYLTGQHVDGVLLVSLHGIDTLPARLESRGVPTVLGGRPMGVQPAACVDADNRGGARQAVEHLLAAGRRRVATIAGPQDMTVGLERYSGYRDALADAGIDLDPALVAPGDFSLDSGARAASALLDARPDLDAVFAASDAMAIGAMRALREAGRRVPEDVAVVGFEDSPSAAHTDPPLTTVHQPVEAMGREMVRLLLTRIGGEPVRDPLVVLPTHLVVRGSA</sequence>
<dbReference type="CDD" id="cd06267">
    <property type="entry name" value="PBP1_LacI_sugar_binding-like"/>
    <property type="match status" value="1"/>
</dbReference>
<dbReference type="InterPro" id="IPR028082">
    <property type="entry name" value="Peripla_BP_I"/>
</dbReference>
<dbReference type="CDD" id="cd01392">
    <property type="entry name" value="HTH_LacI"/>
    <property type="match status" value="1"/>
</dbReference>
<dbReference type="InterPro" id="IPR000843">
    <property type="entry name" value="HTH_LacI"/>
</dbReference>
<accession>A0A6J4K1M1</accession>